<evidence type="ECO:0000313" key="2">
    <source>
        <dbReference type="Proteomes" id="UP001148629"/>
    </source>
</evidence>
<sequence length="1018" mass="113486">MSSSFISPLNTERLTITRHGVNHNIYKITMHKLPENRLSKSYAQELIAAFRWIEVQLGPDSEGTVITSSAAGLPKNGTGAAKFWCGGVELEEAEDDPYSSTDGLFPLIHTILDFPFPTIAEINGHTFGGGCPLALAHDYRIMNSERGYLCMPPVDLGLHFDGMGLLPRLKLSPKSARKMLLEGHRFTAKEALADGIIDIIARPEQLGDVALTLAEKWAPKAKMGVYGVLRLELYGPASEAFRKLSYVHHLTALYGMRGSNKAMLTSGRTEVAPGIIPEGTTYQQKSKYGLYPERMSGSSFMVPRKESKQAFLYRLLPSTLHGNYKKVVDHPLNFRGIDMRPCSTVWTPVPVAEDQDFINGLRMVSGAGDPILKNGIAIYVYTAGKSMPANQAFDSADGDFCIIPQMGTLDIRTEFGRLRVRVGELVVIPRGIRYHVSLPQGPVRGFVFETYSGHYELPELGPIGSYCLANSRDFEIPTADCIETEDPTHMLTKFGGIVHETQLRGSVFNVAAWHGTYYPFKYDLAKFSPIGSLLVDHPDPSIYTVLTCPSDKSATAAADICLAGPRWVVMENSFRPARFHRNTMTEFFCHLQGGFDNNPLPDHLIGLYGLNNTMTAHGPSSAAYKKAIAAQEVPERIADGNMFILFETCLQFSVSPWVMATKHYDVIILGAGVSGINAAYRVQTELPNLMYGVLESRSSVGGTWDFWKYPGLRTDSRMTIYGFQWMPWSKSTTLASGDEINTYLQQAATTTGIRDKVRFGHRVQRTEWSSADKRWTLTVDAQGASKVFTASWLINCMGYYSYDQPLEVLIPGLEDFQGEIVHPQFWKEETSWVGKQVVLIGSGATAITLLPNLVDKAKRVTLLQRSPSYVIPIESSPVLERRCQWWLPAWLSAVVLWWIRVIEEARLVVAIKNKAPQLRDILMAVMHACLPSRIDVKHFDPRYLPGEQRVCVCPDADFFRAFEHEHVNIVTDTIERVTPTSIRTTGGSLIKADIIISAIVYKVKVLLIKVSIKPRYYI</sequence>
<keyword evidence="2" id="KW-1185">Reference proteome</keyword>
<dbReference type="EMBL" id="JANRMS010001115">
    <property type="protein sequence ID" value="KAJ3530931.1"/>
    <property type="molecule type" value="Genomic_DNA"/>
</dbReference>
<name>A0ACC1S3E3_9HYPO</name>
<organism evidence="1 2">
    <name type="scientific">Fusarium decemcellulare</name>
    <dbReference type="NCBI Taxonomy" id="57161"/>
    <lineage>
        <taxon>Eukaryota</taxon>
        <taxon>Fungi</taxon>
        <taxon>Dikarya</taxon>
        <taxon>Ascomycota</taxon>
        <taxon>Pezizomycotina</taxon>
        <taxon>Sordariomycetes</taxon>
        <taxon>Hypocreomycetidae</taxon>
        <taxon>Hypocreales</taxon>
        <taxon>Nectriaceae</taxon>
        <taxon>Fusarium</taxon>
        <taxon>Fusarium decemcellulare species complex</taxon>
    </lineage>
</organism>
<comment type="caution">
    <text evidence="1">The sequence shown here is derived from an EMBL/GenBank/DDBJ whole genome shotgun (WGS) entry which is preliminary data.</text>
</comment>
<accession>A0ACC1S3E3</accession>
<dbReference type="Proteomes" id="UP001148629">
    <property type="component" value="Unassembled WGS sequence"/>
</dbReference>
<evidence type="ECO:0000313" key="1">
    <source>
        <dbReference type="EMBL" id="KAJ3530931.1"/>
    </source>
</evidence>
<reference evidence="1" key="1">
    <citation type="submission" date="2022-08" db="EMBL/GenBank/DDBJ databases">
        <title>Genome Sequence of Fusarium decemcellulare.</title>
        <authorList>
            <person name="Buettner E."/>
        </authorList>
    </citation>
    <scope>NUCLEOTIDE SEQUENCE</scope>
    <source>
        <strain evidence="1">Babe19</strain>
    </source>
</reference>
<proteinExistence type="predicted"/>
<gene>
    <name evidence="1" type="ORF">NM208_g9101</name>
</gene>
<protein>
    <submittedName>
        <fullName evidence="1">Uncharacterized protein</fullName>
    </submittedName>
</protein>